<dbReference type="EMBL" id="JMCC02000200">
    <property type="protein sequence ID" value="KIG11687.1"/>
    <property type="molecule type" value="Genomic_DNA"/>
</dbReference>
<dbReference type="AlphaFoldDB" id="A0A0C2CUY6"/>
<sequence>MLYREKFIQASLDADMIELAFAIFVDTARVFPGMHSMLDTILTVARDSPFRISLYEALHQAGEEFDASLESVTIDDLDAFVIGGPDCRLNDALELRRGWRWIEALNDMMQVAANENGSQAAFALSNAAFIHAMLGNFAYAGELASVYLSMVADSSGQPQDFHPMISFYNPSFQHICASPLPRIATALERASVEGKPAHRQALRTLAAECTEYAELITAAREAGG</sequence>
<proteinExistence type="predicted"/>
<dbReference type="Proteomes" id="UP000031599">
    <property type="component" value="Unassembled WGS sequence"/>
</dbReference>
<organism evidence="1 2">
    <name type="scientific">Enhygromyxa salina</name>
    <dbReference type="NCBI Taxonomy" id="215803"/>
    <lineage>
        <taxon>Bacteria</taxon>
        <taxon>Pseudomonadati</taxon>
        <taxon>Myxococcota</taxon>
        <taxon>Polyangia</taxon>
        <taxon>Nannocystales</taxon>
        <taxon>Nannocystaceae</taxon>
        <taxon>Enhygromyxa</taxon>
    </lineage>
</organism>
<evidence type="ECO:0000313" key="1">
    <source>
        <dbReference type="EMBL" id="KIG11687.1"/>
    </source>
</evidence>
<gene>
    <name evidence="1" type="ORF">DB30_02858</name>
</gene>
<accession>A0A0C2CUY6</accession>
<reference evidence="1 2" key="1">
    <citation type="submission" date="2014-12" db="EMBL/GenBank/DDBJ databases">
        <title>Genome assembly of Enhygromyxa salina DSM 15201.</title>
        <authorList>
            <person name="Sharma G."/>
            <person name="Subramanian S."/>
        </authorList>
    </citation>
    <scope>NUCLEOTIDE SEQUENCE [LARGE SCALE GENOMIC DNA]</scope>
    <source>
        <strain evidence="1 2">DSM 15201</strain>
    </source>
</reference>
<name>A0A0C2CUY6_9BACT</name>
<comment type="caution">
    <text evidence="1">The sequence shown here is derived from an EMBL/GenBank/DDBJ whole genome shotgun (WGS) entry which is preliminary data.</text>
</comment>
<evidence type="ECO:0000313" key="2">
    <source>
        <dbReference type="Proteomes" id="UP000031599"/>
    </source>
</evidence>
<protein>
    <submittedName>
        <fullName evidence="1">Uncharacterized protein</fullName>
    </submittedName>
</protein>